<dbReference type="EMBL" id="LCWV01000031">
    <property type="protein sequence ID" value="PWI65671.1"/>
    <property type="molecule type" value="Genomic_DNA"/>
</dbReference>
<evidence type="ECO:0000313" key="1">
    <source>
        <dbReference type="EMBL" id="PWI65671.1"/>
    </source>
</evidence>
<proteinExistence type="predicted"/>
<gene>
    <name evidence="1" type="ORF">PCL_06876</name>
</gene>
<dbReference type="Proteomes" id="UP000245956">
    <property type="component" value="Unassembled WGS sequence"/>
</dbReference>
<reference evidence="1 2" key="1">
    <citation type="journal article" date="2016" name="Front. Microbiol.">
        <title>Genome and transcriptome sequences reveal the specific parasitism of the nematophagous Purpureocillium lilacinum 36-1.</title>
        <authorList>
            <person name="Xie J."/>
            <person name="Li S."/>
            <person name="Mo C."/>
            <person name="Xiao X."/>
            <person name="Peng D."/>
            <person name="Wang G."/>
            <person name="Xiao Y."/>
        </authorList>
    </citation>
    <scope>NUCLEOTIDE SEQUENCE [LARGE SCALE GENOMIC DNA]</scope>
    <source>
        <strain evidence="1 2">36-1</strain>
    </source>
</reference>
<sequence length="295" mass="31703">MAGACRNRLALRKENVSFSLRDDGLFRRPSLGNPTCLATTLKAGCRDEVDWRMRLQLHTLTTGSHITRRSKDALAHLLYRKQTSGLRGISRSEASLAPLRASVGVGHDDLQVGRAPLEDVELELTRQASEAHAARSTSYLIVPDRSLPVTSSAVGGNFGSCASSRPHTYCTNPDVFDRAATERWTVGTVQEPTCMVHERHGVVCSQHAAGAVCLDVREELLLRRRTSGSASAIAPGVALGLFGSYRKRAAQSKSHSWVATATSTRSAEGAGVLPATAVHRSHLGIDQEAIKGSDD</sequence>
<evidence type="ECO:0000313" key="2">
    <source>
        <dbReference type="Proteomes" id="UP000245956"/>
    </source>
</evidence>
<dbReference type="AlphaFoldDB" id="A0A2U3DTU5"/>
<comment type="caution">
    <text evidence="1">The sequence shown here is derived from an EMBL/GenBank/DDBJ whole genome shotgun (WGS) entry which is preliminary data.</text>
</comment>
<protein>
    <submittedName>
        <fullName evidence="1">Uncharacterized protein</fullName>
    </submittedName>
</protein>
<accession>A0A2U3DTU5</accession>
<name>A0A2U3DTU5_PURLI</name>
<organism evidence="1 2">
    <name type="scientific">Purpureocillium lilacinum</name>
    <name type="common">Paecilomyces lilacinus</name>
    <dbReference type="NCBI Taxonomy" id="33203"/>
    <lineage>
        <taxon>Eukaryota</taxon>
        <taxon>Fungi</taxon>
        <taxon>Dikarya</taxon>
        <taxon>Ascomycota</taxon>
        <taxon>Pezizomycotina</taxon>
        <taxon>Sordariomycetes</taxon>
        <taxon>Hypocreomycetidae</taxon>
        <taxon>Hypocreales</taxon>
        <taxon>Ophiocordycipitaceae</taxon>
        <taxon>Purpureocillium</taxon>
    </lineage>
</organism>